<evidence type="ECO:0000313" key="1">
    <source>
        <dbReference type="EMBL" id="KTD60988.1"/>
    </source>
</evidence>
<comment type="caution">
    <text evidence="1">The sequence shown here is derived from an EMBL/GenBank/DDBJ whole genome shotgun (WGS) entry which is preliminary data.</text>
</comment>
<sequence length="395" mass="45184">MKFLENLEDYLPQNLSSETLYYVRATFGAMAAYSTVAINPVAGALVLLGHGVWEYAGLYMRPDITEQEKRVTCYNQAFEKLRAKAEHSGSECSKTEIENAKNIFFVHNLIEEVCYKALIEIVEELDIRGDTITEKQSGIILAHLKKIAHVELRKPDGYTNKGRQMITEEQFSKVLANINTIIHDRDGRLTDARYRSLTDLCVALDDHNSYVKNILFNSWFRCDDMHCSTHLDMIKGVVDFDKRMAAQTGFDFARALQEKKDYYDTYHGSIRQIESPETGKKTASEFVNVARVRGLFTNEIIKPLLEVERDTPLTTWLEESRLFGGSEIKTLTKSRRVSCAPRFHKKIDQDPLLDETLTVGQFLNKYFPEMTNDVDISAEPPDYVGYEIPGQQMNS</sequence>
<gene>
    <name evidence="1" type="ORF">Lspi_2899</name>
</gene>
<accession>A0A0W0YVT8</accession>
<keyword evidence="2" id="KW-1185">Reference proteome</keyword>
<dbReference type="Proteomes" id="UP000054877">
    <property type="component" value="Unassembled WGS sequence"/>
</dbReference>
<reference evidence="1 2" key="1">
    <citation type="submission" date="2015-11" db="EMBL/GenBank/DDBJ databases">
        <title>Genomic analysis of 38 Legionella species identifies large and diverse effector repertoires.</title>
        <authorList>
            <person name="Burstein D."/>
            <person name="Amaro F."/>
            <person name="Zusman T."/>
            <person name="Lifshitz Z."/>
            <person name="Cohen O."/>
            <person name="Gilbert J.A."/>
            <person name="Pupko T."/>
            <person name="Shuman H.A."/>
            <person name="Segal G."/>
        </authorList>
    </citation>
    <scope>NUCLEOTIDE SEQUENCE [LARGE SCALE GENOMIC DNA]</scope>
    <source>
        <strain evidence="1 2">Mt.St.Helens-9</strain>
    </source>
</reference>
<organism evidence="1 2">
    <name type="scientific">Legionella spiritensis</name>
    <dbReference type="NCBI Taxonomy" id="452"/>
    <lineage>
        <taxon>Bacteria</taxon>
        <taxon>Pseudomonadati</taxon>
        <taxon>Pseudomonadota</taxon>
        <taxon>Gammaproteobacteria</taxon>
        <taxon>Legionellales</taxon>
        <taxon>Legionellaceae</taxon>
        <taxon>Legionella</taxon>
    </lineage>
</organism>
<dbReference type="RefSeq" id="WP_058484815.1">
    <property type="nucleotide sequence ID" value="NZ_CAAAII010000011.1"/>
</dbReference>
<proteinExistence type="predicted"/>
<protein>
    <submittedName>
        <fullName evidence="1">Uncharacterized protein</fullName>
    </submittedName>
</protein>
<name>A0A0W0YVT8_LEGSP</name>
<dbReference type="OrthoDB" id="5653935at2"/>
<dbReference type="AlphaFoldDB" id="A0A0W0YVT8"/>
<dbReference type="EMBL" id="LNYX01000035">
    <property type="protein sequence ID" value="KTD60988.1"/>
    <property type="molecule type" value="Genomic_DNA"/>
</dbReference>
<dbReference type="PATRIC" id="fig|452.5.peg.3209"/>
<dbReference type="STRING" id="452.Lspi_2899"/>
<evidence type="ECO:0000313" key="2">
    <source>
        <dbReference type="Proteomes" id="UP000054877"/>
    </source>
</evidence>